<dbReference type="PANTHER" id="PTHR33371">
    <property type="entry name" value="INTERMEMBRANE PHOSPHOLIPID TRANSPORT SYSTEM BINDING PROTEIN MLAD-RELATED"/>
    <property type="match status" value="1"/>
</dbReference>
<dbReference type="GO" id="GO:0005576">
    <property type="term" value="C:extracellular region"/>
    <property type="evidence" value="ECO:0007669"/>
    <property type="project" value="TreeGrafter"/>
</dbReference>
<dbReference type="InterPro" id="IPR003399">
    <property type="entry name" value="Mce/MlaD"/>
</dbReference>
<evidence type="ECO:0000313" key="5">
    <source>
        <dbReference type="Proteomes" id="UP000537326"/>
    </source>
</evidence>
<dbReference type="PANTHER" id="PTHR33371:SF19">
    <property type="entry name" value="MCE-FAMILY PROTEIN MCE4A"/>
    <property type="match status" value="1"/>
</dbReference>
<feature type="region of interest" description="Disordered" evidence="1">
    <location>
        <begin position="336"/>
        <end position="378"/>
    </location>
</feature>
<accession>A0A7Y9YD54</accession>
<gene>
    <name evidence="4" type="ORF">BKA05_000307</name>
</gene>
<name>A0A7Y9YD54_9ACTN</name>
<protein>
    <submittedName>
        <fullName evidence="4">Phospholipid/cholesterol/gamma-HCH transport system substrate-binding protein</fullName>
    </submittedName>
</protein>
<dbReference type="GO" id="GO:0051701">
    <property type="term" value="P:biological process involved in interaction with host"/>
    <property type="evidence" value="ECO:0007669"/>
    <property type="project" value="TreeGrafter"/>
</dbReference>
<organism evidence="4 5">
    <name type="scientific">Nocardioides marinus</name>
    <dbReference type="NCBI Taxonomy" id="374514"/>
    <lineage>
        <taxon>Bacteria</taxon>
        <taxon>Bacillati</taxon>
        <taxon>Actinomycetota</taxon>
        <taxon>Actinomycetes</taxon>
        <taxon>Propionibacteriales</taxon>
        <taxon>Nocardioidaceae</taxon>
        <taxon>Nocardioides</taxon>
    </lineage>
</organism>
<dbReference type="EMBL" id="JACBZI010000001">
    <property type="protein sequence ID" value="NYI08792.1"/>
    <property type="molecule type" value="Genomic_DNA"/>
</dbReference>
<feature type="domain" description="Mce/MlaD" evidence="2">
    <location>
        <begin position="36"/>
        <end position="109"/>
    </location>
</feature>
<evidence type="ECO:0000259" key="2">
    <source>
        <dbReference type="Pfam" id="PF02470"/>
    </source>
</evidence>
<proteinExistence type="predicted"/>
<dbReference type="InterPro" id="IPR024516">
    <property type="entry name" value="Mce_C"/>
</dbReference>
<dbReference type="RefSeq" id="WP_179529855.1">
    <property type="nucleotide sequence ID" value="NZ_BAAAPP010000002.1"/>
</dbReference>
<keyword evidence="5" id="KW-1185">Reference proteome</keyword>
<feature type="domain" description="Mammalian cell entry C-terminal" evidence="3">
    <location>
        <begin position="118"/>
        <end position="332"/>
    </location>
</feature>
<evidence type="ECO:0000259" key="3">
    <source>
        <dbReference type="Pfam" id="PF11887"/>
    </source>
</evidence>
<evidence type="ECO:0000256" key="1">
    <source>
        <dbReference type="SAM" id="MobiDB-lite"/>
    </source>
</evidence>
<comment type="caution">
    <text evidence="4">The sequence shown here is derived from an EMBL/GenBank/DDBJ whole genome shotgun (WGS) entry which is preliminary data.</text>
</comment>
<reference evidence="4 5" key="1">
    <citation type="submission" date="2020-07" db="EMBL/GenBank/DDBJ databases">
        <title>Sequencing the genomes of 1000 actinobacteria strains.</title>
        <authorList>
            <person name="Klenk H.-P."/>
        </authorList>
    </citation>
    <scope>NUCLEOTIDE SEQUENCE [LARGE SCALE GENOMIC DNA]</scope>
    <source>
        <strain evidence="4 5">DSM 18248</strain>
    </source>
</reference>
<dbReference type="Pfam" id="PF11887">
    <property type="entry name" value="Mce4_CUP1"/>
    <property type="match status" value="1"/>
</dbReference>
<dbReference type="InterPro" id="IPR052336">
    <property type="entry name" value="MlaD_Phospholipid_Transporter"/>
</dbReference>
<dbReference type="InterPro" id="IPR005693">
    <property type="entry name" value="Mce"/>
</dbReference>
<dbReference type="Proteomes" id="UP000537326">
    <property type="component" value="Unassembled WGS sequence"/>
</dbReference>
<sequence>MLKQFKLLGIVFLALLLGGVWLTYAVFTKKFAEYDEVTLQSSTLGLQLPTRGDVKIRGVIIGEVLDFEPVADGAEVTLGIYPGEIDQVPADVTGQIVPKTLFGEKYVSLVIPDAPASDSLQPGDVIDQTKTATEVEAVLNDLYPLLRTVQPAELNMTLNALATALEGRGDQLGDNLETVDRYLKRFNPQLPALVEDLRLTAQVSDIYADVLPEVGQILRDQITTLGTLENREDALNALFNDVSDFSGSAESFLRTNGDNLIRLGEISKPQVTMLAKYAPEFSCLSKGIVNAGKLQAEAFRNFTLHIVLETLPNQPRAYGVNDLPRYGEDRGPNCLNLPNPPWNQDNPVRAQPNMDDGVDEPTGKGTSRVAPGPWFRSSEGWTGTATESSFLKELLAPGLGVSAEDVSDLGPLLLGPMARGAEVSMR</sequence>
<dbReference type="NCBIfam" id="TIGR00996">
    <property type="entry name" value="Mtu_fam_mce"/>
    <property type="match status" value="1"/>
</dbReference>
<dbReference type="Pfam" id="PF02470">
    <property type="entry name" value="MlaD"/>
    <property type="match status" value="1"/>
</dbReference>
<evidence type="ECO:0000313" key="4">
    <source>
        <dbReference type="EMBL" id="NYI08792.1"/>
    </source>
</evidence>
<dbReference type="AlphaFoldDB" id="A0A7Y9YD54"/>